<dbReference type="Pfam" id="PF13489">
    <property type="entry name" value="Methyltransf_23"/>
    <property type="match status" value="1"/>
</dbReference>
<dbReference type="CDD" id="cd02440">
    <property type="entry name" value="AdoMet_MTases"/>
    <property type="match status" value="1"/>
</dbReference>
<dbReference type="PANTHER" id="PTHR43591:SF24">
    <property type="entry name" value="2-METHOXY-6-POLYPRENYL-1,4-BENZOQUINOL METHYLASE, MITOCHONDRIAL"/>
    <property type="match status" value="1"/>
</dbReference>
<gene>
    <name evidence="2" type="ORF">CERZMDRAFT_37748</name>
</gene>
<dbReference type="Proteomes" id="UP000799539">
    <property type="component" value="Unassembled WGS sequence"/>
</dbReference>
<dbReference type="SUPFAM" id="SSF53335">
    <property type="entry name" value="S-adenosyl-L-methionine-dependent methyltransferases"/>
    <property type="match status" value="1"/>
</dbReference>
<dbReference type="PANTHER" id="PTHR43591">
    <property type="entry name" value="METHYLTRANSFERASE"/>
    <property type="match status" value="1"/>
</dbReference>
<keyword evidence="3" id="KW-1185">Reference proteome</keyword>
<dbReference type="OrthoDB" id="10017101at2759"/>
<organism evidence="2 3">
    <name type="scientific">Cercospora zeae-maydis SCOH1-5</name>
    <dbReference type="NCBI Taxonomy" id="717836"/>
    <lineage>
        <taxon>Eukaryota</taxon>
        <taxon>Fungi</taxon>
        <taxon>Dikarya</taxon>
        <taxon>Ascomycota</taxon>
        <taxon>Pezizomycotina</taxon>
        <taxon>Dothideomycetes</taxon>
        <taxon>Dothideomycetidae</taxon>
        <taxon>Mycosphaerellales</taxon>
        <taxon>Mycosphaerellaceae</taxon>
        <taxon>Cercospora</taxon>
    </lineage>
</organism>
<dbReference type="GO" id="GO:0008168">
    <property type="term" value="F:methyltransferase activity"/>
    <property type="evidence" value="ECO:0007669"/>
    <property type="project" value="TreeGrafter"/>
</dbReference>
<feature type="region of interest" description="Disordered" evidence="1">
    <location>
        <begin position="1"/>
        <end position="22"/>
    </location>
</feature>
<name>A0A6A6FLI5_9PEZI</name>
<proteinExistence type="predicted"/>
<evidence type="ECO:0000313" key="3">
    <source>
        <dbReference type="Proteomes" id="UP000799539"/>
    </source>
</evidence>
<sequence length="237" mass="26498">MAISSDVQHGANPANDKQRIPTYHDHDKAGYALPNDSAEHHRLDRQAGHLSAMMLGNVPHAPVQSGKSNRMLDVGCGTGAITNLIASFYPDAECIGLDLTPVPATRPHRANTQFFQGDFCSNPPSLWTPITGDSSLPKSPHLFDYIFSRLLIAGMTKWPEFITKLFSLLRPGGWAEVQDLDFHWYDENNTPISQDWKWLDKLVEVCEKKEMDLRCGSKVHGWVNDAGFADVQTFEYS</sequence>
<dbReference type="AlphaFoldDB" id="A0A6A6FLI5"/>
<protein>
    <recommendedName>
        <fullName evidence="4">Methyltransferase domain-containing protein</fullName>
    </recommendedName>
</protein>
<accession>A0A6A6FLI5</accession>
<evidence type="ECO:0008006" key="4">
    <source>
        <dbReference type="Google" id="ProtNLM"/>
    </source>
</evidence>
<dbReference type="InterPro" id="IPR029063">
    <property type="entry name" value="SAM-dependent_MTases_sf"/>
</dbReference>
<dbReference type="EMBL" id="ML992668">
    <property type="protein sequence ID" value="KAF2214326.1"/>
    <property type="molecule type" value="Genomic_DNA"/>
</dbReference>
<evidence type="ECO:0000313" key="2">
    <source>
        <dbReference type="EMBL" id="KAF2214326.1"/>
    </source>
</evidence>
<dbReference type="Gene3D" id="3.40.50.150">
    <property type="entry name" value="Vaccinia Virus protein VP39"/>
    <property type="match status" value="1"/>
</dbReference>
<evidence type="ECO:0000256" key="1">
    <source>
        <dbReference type="SAM" id="MobiDB-lite"/>
    </source>
</evidence>
<reference evidence="2" key="1">
    <citation type="journal article" date="2020" name="Stud. Mycol.">
        <title>101 Dothideomycetes genomes: a test case for predicting lifestyles and emergence of pathogens.</title>
        <authorList>
            <person name="Haridas S."/>
            <person name="Albert R."/>
            <person name="Binder M."/>
            <person name="Bloem J."/>
            <person name="Labutti K."/>
            <person name="Salamov A."/>
            <person name="Andreopoulos B."/>
            <person name="Baker S."/>
            <person name="Barry K."/>
            <person name="Bills G."/>
            <person name="Bluhm B."/>
            <person name="Cannon C."/>
            <person name="Castanera R."/>
            <person name="Culley D."/>
            <person name="Daum C."/>
            <person name="Ezra D."/>
            <person name="Gonzalez J."/>
            <person name="Henrissat B."/>
            <person name="Kuo A."/>
            <person name="Liang C."/>
            <person name="Lipzen A."/>
            <person name="Lutzoni F."/>
            <person name="Magnuson J."/>
            <person name="Mondo S."/>
            <person name="Nolan M."/>
            <person name="Ohm R."/>
            <person name="Pangilinan J."/>
            <person name="Park H.-J."/>
            <person name="Ramirez L."/>
            <person name="Alfaro M."/>
            <person name="Sun H."/>
            <person name="Tritt A."/>
            <person name="Yoshinaga Y."/>
            <person name="Zwiers L.-H."/>
            <person name="Turgeon B."/>
            <person name="Goodwin S."/>
            <person name="Spatafora J."/>
            <person name="Crous P."/>
            <person name="Grigoriev I."/>
        </authorList>
    </citation>
    <scope>NUCLEOTIDE SEQUENCE</scope>
    <source>
        <strain evidence="2">SCOH1-5</strain>
    </source>
</reference>